<comment type="similarity">
    <text evidence="2 4">Belongs to the class-IV pyridoxal-phosphate-dependent aminotransferase family.</text>
</comment>
<dbReference type="Gene3D" id="3.20.10.10">
    <property type="entry name" value="D-amino Acid Aminotransferase, subunit A, domain 2"/>
    <property type="match status" value="1"/>
</dbReference>
<evidence type="ECO:0000313" key="7">
    <source>
        <dbReference type="Proteomes" id="UP000184080"/>
    </source>
</evidence>
<keyword evidence="6" id="KW-0032">Aminotransferase</keyword>
<dbReference type="PANTHER" id="PTHR42743:SF11">
    <property type="entry name" value="AMINODEOXYCHORISMATE LYASE"/>
    <property type="match status" value="1"/>
</dbReference>
<dbReference type="STRING" id="1121298.SAMN05444401_1065"/>
<dbReference type="GO" id="GO:0008483">
    <property type="term" value="F:transaminase activity"/>
    <property type="evidence" value="ECO:0007669"/>
    <property type="project" value="UniProtKB-KW"/>
</dbReference>
<dbReference type="AlphaFoldDB" id="A0A1M6CB35"/>
<reference evidence="6 7" key="1">
    <citation type="submission" date="2016-11" db="EMBL/GenBank/DDBJ databases">
        <authorList>
            <person name="Jaros S."/>
            <person name="Januszkiewicz K."/>
            <person name="Wedrychowicz H."/>
        </authorList>
    </citation>
    <scope>NUCLEOTIDE SEQUENCE [LARGE SCALE GENOMIC DNA]</scope>
    <source>
        <strain evidence="6 7">DSM 21864</strain>
    </source>
</reference>
<evidence type="ECO:0000256" key="1">
    <source>
        <dbReference type="ARBA" id="ARBA00001933"/>
    </source>
</evidence>
<comment type="cofactor">
    <cofactor evidence="1 5">
        <name>pyridoxal 5'-phosphate</name>
        <dbReference type="ChEBI" id="CHEBI:597326"/>
    </cofactor>
</comment>
<dbReference type="InterPro" id="IPR036038">
    <property type="entry name" value="Aminotransferase-like"/>
</dbReference>
<keyword evidence="3 5" id="KW-0663">Pyridoxal phosphate</keyword>
<dbReference type="SUPFAM" id="SSF56752">
    <property type="entry name" value="D-aminoacid aminotransferase-like PLP-dependent enzymes"/>
    <property type="match status" value="1"/>
</dbReference>
<accession>A0A1M6CB35</accession>
<dbReference type="GO" id="GO:0046394">
    <property type="term" value="P:carboxylic acid biosynthetic process"/>
    <property type="evidence" value="ECO:0007669"/>
    <property type="project" value="UniProtKB-ARBA"/>
</dbReference>
<evidence type="ECO:0000256" key="4">
    <source>
        <dbReference type="RuleBase" id="RU004106"/>
    </source>
</evidence>
<evidence type="ECO:0000256" key="2">
    <source>
        <dbReference type="ARBA" id="ARBA00009320"/>
    </source>
</evidence>
<dbReference type="Proteomes" id="UP000184080">
    <property type="component" value="Unassembled WGS sequence"/>
</dbReference>
<dbReference type="InterPro" id="IPR043131">
    <property type="entry name" value="BCAT-like_N"/>
</dbReference>
<proteinExistence type="inferred from homology"/>
<protein>
    <submittedName>
        <fullName evidence="6">Branched-chain amino acid aminotransferase</fullName>
    </submittedName>
</protein>
<dbReference type="InterPro" id="IPR001544">
    <property type="entry name" value="Aminotrans_IV"/>
</dbReference>
<dbReference type="PROSITE" id="PS00770">
    <property type="entry name" value="AA_TRANSFER_CLASS_4"/>
    <property type="match status" value="1"/>
</dbReference>
<organism evidence="6 7">
    <name type="scientific">Clostridium amylolyticum</name>
    <dbReference type="NCBI Taxonomy" id="1121298"/>
    <lineage>
        <taxon>Bacteria</taxon>
        <taxon>Bacillati</taxon>
        <taxon>Bacillota</taxon>
        <taxon>Clostridia</taxon>
        <taxon>Eubacteriales</taxon>
        <taxon>Clostridiaceae</taxon>
        <taxon>Clostridium</taxon>
    </lineage>
</organism>
<dbReference type="Pfam" id="PF01063">
    <property type="entry name" value="Aminotran_4"/>
    <property type="match status" value="1"/>
</dbReference>
<sequence>MERCLNNYYLFNENIEPAEKFKSPVGGRQIYEVIRIIDSVPLFLEDHMERLIKSLELEDLNSKYTVNVISDSIVKLIEANNSVQGNIKLILNFHENKEDLYIFYIPHSYPKEIMYSQGVSTILYHGERNNPNAKVINSSFRDNVNKKLEETNTYEAILVDKQGRITEGSRSNIFFVKGKKLVTSPIEAVLPGITRQHIIALCLKHNIEAEEIYVKEEDIQSYDAAFISGTSPKVLPIKKVNSIIFNSSLNIIVKEIMKHYDNSIEEYINNYKLNKNISN</sequence>
<dbReference type="InterPro" id="IPR018300">
    <property type="entry name" value="Aminotrans_IV_CS"/>
</dbReference>
<dbReference type="RefSeq" id="WP_073004319.1">
    <property type="nucleotide sequence ID" value="NZ_FQZO01000001.1"/>
</dbReference>
<dbReference type="PANTHER" id="PTHR42743">
    <property type="entry name" value="AMINO-ACID AMINOTRANSFERASE"/>
    <property type="match status" value="1"/>
</dbReference>
<dbReference type="GO" id="GO:0005829">
    <property type="term" value="C:cytosol"/>
    <property type="evidence" value="ECO:0007669"/>
    <property type="project" value="TreeGrafter"/>
</dbReference>
<gene>
    <name evidence="6" type="ORF">SAMN05444401_1065</name>
</gene>
<evidence type="ECO:0000313" key="6">
    <source>
        <dbReference type="EMBL" id="SHI58232.1"/>
    </source>
</evidence>
<evidence type="ECO:0000256" key="5">
    <source>
        <dbReference type="RuleBase" id="RU004516"/>
    </source>
</evidence>
<evidence type="ECO:0000256" key="3">
    <source>
        <dbReference type="ARBA" id="ARBA00022898"/>
    </source>
</evidence>
<keyword evidence="6" id="KW-0808">Transferase</keyword>
<dbReference type="CDD" id="cd00449">
    <property type="entry name" value="PLPDE_IV"/>
    <property type="match status" value="1"/>
</dbReference>
<dbReference type="InterPro" id="IPR043132">
    <property type="entry name" value="BCAT-like_C"/>
</dbReference>
<dbReference type="Gene3D" id="3.30.470.10">
    <property type="match status" value="1"/>
</dbReference>
<dbReference type="InterPro" id="IPR050571">
    <property type="entry name" value="Class-IV_PLP-Dep_Aminotrnsfr"/>
</dbReference>
<keyword evidence="7" id="KW-1185">Reference proteome</keyword>
<dbReference type="EMBL" id="FQZO01000001">
    <property type="protein sequence ID" value="SHI58232.1"/>
    <property type="molecule type" value="Genomic_DNA"/>
</dbReference>
<name>A0A1M6CB35_9CLOT</name>